<gene>
    <name evidence="1" type="ORF">BN788_01364</name>
</gene>
<name>R6RFK1_9FIRM</name>
<dbReference type="Proteomes" id="UP000018142">
    <property type="component" value="Unassembled WGS sequence"/>
</dbReference>
<evidence type="ECO:0000313" key="2">
    <source>
        <dbReference type="Proteomes" id="UP000018142"/>
    </source>
</evidence>
<sequence>MNESKTRRDWEEEADTFIFEWRKATDADPTFDDVLKEANSIGEKEIKENSDNGRHYSENTPKKYAETLWGYINDILEKEKEEEMEI</sequence>
<accession>R6RFK1</accession>
<evidence type="ECO:0000313" key="1">
    <source>
        <dbReference type="EMBL" id="CDC44079.1"/>
    </source>
</evidence>
<organism evidence="1 2">
    <name type="scientific">[Eubacterium] siraeum CAG:80</name>
    <dbReference type="NCBI Taxonomy" id="1263080"/>
    <lineage>
        <taxon>Bacteria</taxon>
        <taxon>Bacillati</taxon>
        <taxon>Bacillota</taxon>
        <taxon>Clostridia</taxon>
        <taxon>Eubacteriales</taxon>
        <taxon>Oscillospiraceae</taxon>
        <taxon>Oscillospiraceae incertae sedis</taxon>
    </lineage>
</organism>
<dbReference type="AlphaFoldDB" id="R6RFK1"/>
<comment type="caution">
    <text evidence="1">The sequence shown here is derived from an EMBL/GenBank/DDBJ whole genome shotgun (WGS) entry which is preliminary data.</text>
</comment>
<proteinExistence type="predicted"/>
<reference evidence="1" key="1">
    <citation type="submission" date="2012-11" db="EMBL/GenBank/DDBJ databases">
        <title>Dependencies among metagenomic species, viruses, plasmids and units of genetic variation.</title>
        <authorList>
            <person name="Nielsen H.B."/>
            <person name="Almeida M."/>
            <person name="Juncker A.S."/>
            <person name="Rasmussen S."/>
            <person name="Li J."/>
            <person name="Sunagawa S."/>
            <person name="Plichta D."/>
            <person name="Gautier L."/>
            <person name="Le Chatelier E."/>
            <person name="Peletier E."/>
            <person name="Bonde I."/>
            <person name="Nielsen T."/>
            <person name="Manichanh C."/>
            <person name="Arumugam M."/>
            <person name="Batto J."/>
            <person name="Santos M.B.Q.D."/>
            <person name="Blom N."/>
            <person name="Borruel N."/>
            <person name="Burgdorf K.S."/>
            <person name="Boumezbeur F."/>
            <person name="Casellas F."/>
            <person name="Dore J."/>
            <person name="Guarner F."/>
            <person name="Hansen T."/>
            <person name="Hildebrand F."/>
            <person name="Kaas R.S."/>
            <person name="Kennedy S."/>
            <person name="Kristiansen K."/>
            <person name="Kultima J.R."/>
            <person name="Leonard P."/>
            <person name="Levenez F."/>
            <person name="Lund O."/>
            <person name="Moumen B."/>
            <person name="Le Paslier D."/>
            <person name="Pons N."/>
            <person name="Pedersen O."/>
            <person name="Prifti E."/>
            <person name="Qin J."/>
            <person name="Raes J."/>
            <person name="Tap J."/>
            <person name="Tims S."/>
            <person name="Ussery D.W."/>
            <person name="Yamada T."/>
            <person name="MetaHit consortium"/>
            <person name="Renault P."/>
            <person name="Sicheritz-Ponten T."/>
            <person name="Bork P."/>
            <person name="Wang J."/>
            <person name="Brunak S."/>
            <person name="Ehrlich S.D."/>
        </authorList>
    </citation>
    <scope>NUCLEOTIDE SEQUENCE [LARGE SCALE GENOMIC DNA]</scope>
</reference>
<protein>
    <submittedName>
        <fullName evidence="1">Uncharacterized protein</fullName>
    </submittedName>
</protein>
<dbReference type="EMBL" id="CBFJ010000043">
    <property type="protein sequence ID" value="CDC44079.1"/>
    <property type="molecule type" value="Genomic_DNA"/>
</dbReference>